<dbReference type="EMBL" id="QFYP01000001">
    <property type="protein sequence ID" value="RAK61574.1"/>
    <property type="molecule type" value="Genomic_DNA"/>
</dbReference>
<feature type="compositionally biased region" description="Basic and acidic residues" evidence="1">
    <location>
        <begin position="68"/>
        <end position="87"/>
    </location>
</feature>
<dbReference type="AlphaFoldDB" id="A0A328B6T9"/>
<evidence type="ECO:0000256" key="1">
    <source>
        <dbReference type="SAM" id="MobiDB-lite"/>
    </source>
</evidence>
<proteinExistence type="predicted"/>
<evidence type="ECO:0000313" key="2">
    <source>
        <dbReference type="EMBL" id="RAK61574.1"/>
    </source>
</evidence>
<protein>
    <submittedName>
        <fullName evidence="2">DUF1800 domain-containing protein</fullName>
    </submittedName>
</protein>
<feature type="region of interest" description="Disordered" evidence="1">
    <location>
        <begin position="51"/>
        <end position="109"/>
    </location>
</feature>
<dbReference type="Pfam" id="PF08811">
    <property type="entry name" value="DUF1800"/>
    <property type="match status" value="1"/>
</dbReference>
<name>A0A328B6T9_9CAUL</name>
<sequence length="491" mass="52575">MGTKTETRKEASRVTTADRDLQAAIAATRFGLGARPGEIAQLAHDPQGWLRAQIRREGADQPQTNGETTRERLIAVRDYQQDRRAMRQDAQAQPPAGQSAAAPPAAPDRDPVKFAQRLLREDTGTDFLARVQLGATTDAGFRERWTLFWANHFTVSANKLITATVVGPFENEALRPHVFGRFADLAQAAETHPAMLLYLDQAQSIGPNSRAATLLKAGARRQGGLNENLAREIMELHTVGVDGGYTQADVTEFARAMTGVSIGGPRDPDSAAGASVFRMAAHEPGERTVMGVRYPAGGREQAEAILADLAAKPATARFVCTKIARHFVADNPPPALVARLEKAWTASRGDLSRVAEALVAAPEAWAPQPAKFKTPYDFVVSSYRAAGGQPKAIGQVAPVLTALGQKPFSAPSPKGWAEDADSWAAPDAIVKRMQFAQGFAAAAVQDRDPKILAADALGARLTPATALAVARAESRPEGFALALMSPEFQRR</sequence>
<dbReference type="InterPro" id="IPR014917">
    <property type="entry name" value="DUF1800"/>
</dbReference>
<comment type="caution">
    <text evidence="2">The sequence shown here is derived from an EMBL/GenBank/DDBJ whole genome shotgun (WGS) entry which is preliminary data.</text>
</comment>
<dbReference type="Proteomes" id="UP000249842">
    <property type="component" value="Unassembled WGS sequence"/>
</dbReference>
<evidence type="ECO:0000313" key="3">
    <source>
        <dbReference type="Proteomes" id="UP000249842"/>
    </source>
</evidence>
<feature type="compositionally biased region" description="Low complexity" evidence="1">
    <location>
        <begin position="88"/>
        <end position="103"/>
    </location>
</feature>
<reference evidence="3" key="1">
    <citation type="submission" date="2018-05" db="EMBL/GenBank/DDBJ databases">
        <authorList>
            <person name="Li X."/>
        </authorList>
    </citation>
    <scope>NUCLEOTIDE SEQUENCE [LARGE SCALE GENOMIC DNA]</scope>
    <source>
        <strain evidence="3">HKS-05</strain>
    </source>
</reference>
<organism evidence="2 3">
    <name type="scientific">Phenylobacterium hankyongense</name>
    <dbReference type="NCBI Taxonomy" id="1813876"/>
    <lineage>
        <taxon>Bacteria</taxon>
        <taxon>Pseudomonadati</taxon>
        <taxon>Pseudomonadota</taxon>
        <taxon>Alphaproteobacteria</taxon>
        <taxon>Caulobacterales</taxon>
        <taxon>Caulobacteraceae</taxon>
        <taxon>Phenylobacterium</taxon>
    </lineage>
</organism>
<gene>
    <name evidence="2" type="ORF">DJ021_18100</name>
</gene>
<keyword evidence="3" id="KW-1185">Reference proteome</keyword>
<dbReference type="OrthoDB" id="9772295at2"/>
<accession>A0A328B6T9</accession>